<protein>
    <recommendedName>
        <fullName evidence="3">Methyltransferase</fullName>
        <ecNumber evidence="3">2.1.1.-</ecNumber>
    </recommendedName>
</protein>
<feature type="compositionally biased region" description="Polar residues" evidence="4">
    <location>
        <begin position="34"/>
        <end position="46"/>
    </location>
</feature>
<dbReference type="SUPFAM" id="SSF53335">
    <property type="entry name" value="S-adenosyl-L-methionine-dependent methyltransferases"/>
    <property type="match status" value="1"/>
</dbReference>
<evidence type="ECO:0000259" key="5">
    <source>
        <dbReference type="Pfam" id="PF01555"/>
    </source>
</evidence>
<evidence type="ECO:0000256" key="1">
    <source>
        <dbReference type="ARBA" id="ARBA00022603"/>
    </source>
</evidence>
<dbReference type="Pfam" id="PF01555">
    <property type="entry name" value="N6_N4_Mtase"/>
    <property type="match status" value="1"/>
</dbReference>
<keyword evidence="1" id="KW-0489">Methyltransferase</keyword>
<evidence type="ECO:0000313" key="7">
    <source>
        <dbReference type="Proteomes" id="UP001631993"/>
    </source>
</evidence>
<dbReference type="PRINTS" id="PR00508">
    <property type="entry name" value="S21N4MTFRASE"/>
</dbReference>
<evidence type="ECO:0000256" key="4">
    <source>
        <dbReference type="SAM" id="MobiDB-lite"/>
    </source>
</evidence>
<dbReference type="EC" id="2.1.1.-" evidence="3"/>
<organism evidence="6 7">
    <name type="scientific">Streptomyces galilaeus</name>
    <dbReference type="NCBI Taxonomy" id="33899"/>
    <lineage>
        <taxon>Bacteria</taxon>
        <taxon>Bacillati</taxon>
        <taxon>Actinomycetota</taxon>
        <taxon>Actinomycetes</taxon>
        <taxon>Kitasatosporales</taxon>
        <taxon>Streptomycetaceae</taxon>
        <taxon>Streptomyces</taxon>
    </lineage>
</organism>
<sequence length="254" mass="27096">MPTWTLHQGDALTVLPTLPSASVTATITDPPYNSGGTTNAQRTSDTARGKYVSGDARHELLDFDGDNRDQRGYTAWMSLVLAECYRITEAGGPLLVFTDFRQLPATSDALQAAGWTWRGIVPWHKPISRPMRGGFKRACEYILWATKGPVDAARNPVYLPGLFSASQPRGKGRVHITQKPDDLMAELVKVCVPAGTVLDPFTGSGATGIAALASGRSFTGIEQSAPIAGIARPRLAEAAAPEHAGPFPLDKIAT</sequence>
<dbReference type="InterPro" id="IPR002941">
    <property type="entry name" value="DNA_methylase_N4/N6"/>
</dbReference>
<feature type="region of interest" description="Disordered" evidence="4">
    <location>
        <begin position="25"/>
        <end position="47"/>
    </location>
</feature>
<dbReference type="EMBL" id="JBJVNE010000065">
    <property type="protein sequence ID" value="MFM9653570.1"/>
    <property type="molecule type" value="Genomic_DNA"/>
</dbReference>
<keyword evidence="7" id="KW-1185">Reference proteome</keyword>
<dbReference type="Proteomes" id="UP001631993">
    <property type="component" value="Unassembled WGS sequence"/>
</dbReference>
<name>A0ABW9IYQ8_STRGJ</name>
<comment type="caution">
    <text evidence="6">The sequence shown here is derived from an EMBL/GenBank/DDBJ whole genome shotgun (WGS) entry which is preliminary data.</text>
</comment>
<evidence type="ECO:0000313" key="6">
    <source>
        <dbReference type="EMBL" id="MFM9653570.1"/>
    </source>
</evidence>
<accession>A0ABW9IYQ8</accession>
<dbReference type="RefSeq" id="WP_369279652.1">
    <property type="nucleotide sequence ID" value="NZ_JBJVMW010000008.1"/>
</dbReference>
<evidence type="ECO:0000256" key="3">
    <source>
        <dbReference type="RuleBase" id="RU362026"/>
    </source>
</evidence>
<dbReference type="Gene3D" id="3.40.50.150">
    <property type="entry name" value="Vaccinia Virus protein VP39"/>
    <property type="match status" value="1"/>
</dbReference>
<evidence type="ECO:0000256" key="2">
    <source>
        <dbReference type="ARBA" id="ARBA00022679"/>
    </source>
</evidence>
<feature type="domain" description="DNA methylase N-4/N-6" evidence="5">
    <location>
        <begin position="25"/>
        <end position="226"/>
    </location>
</feature>
<keyword evidence="2" id="KW-0808">Transferase</keyword>
<dbReference type="InterPro" id="IPR001091">
    <property type="entry name" value="RM_Methyltransferase"/>
</dbReference>
<comment type="similarity">
    <text evidence="3">Belongs to the N(4)/N(6)-methyltransferase family.</text>
</comment>
<gene>
    <name evidence="6" type="ORF">ACKI1S_46790</name>
</gene>
<reference evidence="6 7" key="1">
    <citation type="submission" date="2024-12" db="EMBL/GenBank/DDBJ databases">
        <title>Forecasting of Potato common scab and diversities of Pathogenic streptomyces spp. in china.</title>
        <authorList>
            <person name="Handique U."/>
            <person name="Wu J."/>
        </authorList>
    </citation>
    <scope>NUCLEOTIDE SEQUENCE [LARGE SCALE GENOMIC DNA]</scope>
    <source>
        <strain evidence="6 7">ZRIMU1585</strain>
    </source>
</reference>
<proteinExistence type="inferred from homology"/>
<dbReference type="InterPro" id="IPR029063">
    <property type="entry name" value="SAM-dependent_MTases_sf"/>
</dbReference>